<dbReference type="RefSeq" id="WP_157362071.1">
    <property type="nucleotide sequence ID" value="NZ_WOWS01000001.1"/>
</dbReference>
<feature type="signal peptide" evidence="1">
    <location>
        <begin position="1"/>
        <end position="20"/>
    </location>
</feature>
<dbReference type="AlphaFoldDB" id="A0A6L6U773"/>
<name>A0A6L6U773_9FLAO</name>
<evidence type="ECO:0000313" key="2">
    <source>
        <dbReference type="EMBL" id="MUU77446.1"/>
    </source>
</evidence>
<dbReference type="Proteomes" id="UP000478208">
    <property type="component" value="Unassembled WGS sequence"/>
</dbReference>
<keyword evidence="1" id="KW-0732">Signal</keyword>
<feature type="chain" id="PRO_5026852523" evidence="1">
    <location>
        <begin position="21"/>
        <end position="180"/>
    </location>
</feature>
<reference evidence="2 3" key="1">
    <citation type="submission" date="2019-12" db="EMBL/GenBank/DDBJ databases">
        <authorList>
            <person name="Li J."/>
        </authorList>
    </citation>
    <scope>NUCLEOTIDE SEQUENCE [LARGE SCALE GENOMIC DNA]</scope>
    <source>
        <strain evidence="2 3">HL2-2</strain>
    </source>
</reference>
<evidence type="ECO:0000256" key="1">
    <source>
        <dbReference type="SAM" id="SignalP"/>
    </source>
</evidence>
<sequence>MKLLKYCTIVLYALVITACASDDSSNSYENNITVEASTYPMNSAVVETSFNSVYLNLTNISEIQIEDSFLGTTITNVDLFTAQINDSDFTPNSTYEFHEISSLEFVVNGSIINGEYEDGFVQFYKSGNNSDLEITEGSITIIDYDVDGIQLSFSFTRADGLEITGVYDGSYIYINEFYLD</sequence>
<evidence type="ECO:0000313" key="3">
    <source>
        <dbReference type="Proteomes" id="UP000478208"/>
    </source>
</evidence>
<proteinExistence type="predicted"/>
<dbReference type="PROSITE" id="PS51257">
    <property type="entry name" value="PROKAR_LIPOPROTEIN"/>
    <property type="match status" value="1"/>
</dbReference>
<organism evidence="2 3">
    <name type="scientific">Winogradskyella endarachnes</name>
    <dbReference type="NCBI Taxonomy" id="2681965"/>
    <lineage>
        <taxon>Bacteria</taxon>
        <taxon>Pseudomonadati</taxon>
        <taxon>Bacteroidota</taxon>
        <taxon>Flavobacteriia</taxon>
        <taxon>Flavobacteriales</taxon>
        <taxon>Flavobacteriaceae</taxon>
        <taxon>Winogradskyella</taxon>
    </lineage>
</organism>
<protein>
    <submittedName>
        <fullName evidence="2">Uncharacterized protein</fullName>
    </submittedName>
</protein>
<accession>A0A6L6U773</accession>
<comment type="caution">
    <text evidence="2">The sequence shown here is derived from an EMBL/GenBank/DDBJ whole genome shotgun (WGS) entry which is preliminary data.</text>
</comment>
<keyword evidence="3" id="KW-1185">Reference proteome</keyword>
<dbReference type="EMBL" id="WOWS01000001">
    <property type="protein sequence ID" value="MUU77446.1"/>
    <property type="molecule type" value="Genomic_DNA"/>
</dbReference>
<gene>
    <name evidence="2" type="ORF">GN138_03225</name>
</gene>